<name>A0ABD2WKW0_9HYME</name>
<dbReference type="EMBL" id="JBJJXI010000098">
    <property type="protein sequence ID" value="KAL3393345.1"/>
    <property type="molecule type" value="Genomic_DNA"/>
</dbReference>
<dbReference type="AlphaFoldDB" id="A0ABD2WKW0"/>
<accession>A0ABD2WKW0</accession>
<protein>
    <submittedName>
        <fullName evidence="1">Uncharacterized protein</fullName>
    </submittedName>
</protein>
<proteinExistence type="predicted"/>
<reference evidence="1 2" key="1">
    <citation type="journal article" date="2024" name="bioRxiv">
        <title>A reference genome for Trichogramma kaykai: A tiny desert-dwelling parasitoid wasp with competing sex-ratio distorters.</title>
        <authorList>
            <person name="Culotta J."/>
            <person name="Lindsey A.R."/>
        </authorList>
    </citation>
    <scope>NUCLEOTIDE SEQUENCE [LARGE SCALE GENOMIC DNA]</scope>
    <source>
        <strain evidence="1 2">KSX58</strain>
    </source>
</reference>
<evidence type="ECO:0000313" key="2">
    <source>
        <dbReference type="Proteomes" id="UP001627154"/>
    </source>
</evidence>
<organism evidence="1 2">
    <name type="scientific">Trichogramma kaykai</name>
    <dbReference type="NCBI Taxonomy" id="54128"/>
    <lineage>
        <taxon>Eukaryota</taxon>
        <taxon>Metazoa</taxon>
        <taxon>Ecdysozoa</taxon>
        <taxon>Arthropoda</taxon>
        <taxon>Hexapoda</taxon>
        <taxon>Insecta</taxon>
        <taxon>Pterygota</taxon>
        <taxon>Neoptera</taxon>
        <taxon>Endopterygota</taxon>
        <taxon>Hymenoptera</taxon>
        <taxon>Apocrita</taxon>
        <taxon>Proctotrupomorpha</taxon>
        <taxon>Chalcidoidea</taxon>
        <taxon>Trichogrammatidae</taxon>
        <taxon>Trichogramma</taxon>
    </lineage>
</organism>
<dbReference type="Proteomes" id="UP001627154">
    <property type="component" value="Unassembled WGS sequence"/>
</dbReference>
<comment type="caution">
    <text evidence="1">The sequence shown here is derived from an EMBL/GenBank/DDBJ whole genome shotgun (WGS) entry which is preliminary data.</text>
</comment>
<keyword evidence="2" id="KW-1185">Reference proteome</keyword>
<gene>
    <name evidence="1" type="ORF">TKK_012219</name>
</gene>
<evidence type="ECO:0000313" key="1">
    <source>
        <dbReference type="EMBL" id="KAL3393345.1"/>
    </source>
</evidence>
<sequence>MACVNTSSHYDPQIERQLSYEKKLAYTTKSTCCSSRCDLGQIHRARTHRAQFSSALACEVGSRSNIYTEKQFCHIRIGIMQIKPRASRPVRAIIIIQTHIYNIPVLNLSLFSKERARDSFSPKRSRCVHLAFMGSRSRAALHTHAYTSFFLSSSSPPDWARAPLLPRLYIDSRMVPSFYNLDLEPGTTTAEKEP</sequence>